<evidence type="ECO:0000313" key="4">
    <source>
        <dbReference type="Proteomes" id="UP000008694"/>
    </source>
</evidence>
<feature type="region of interest" description="Disordered" evidence="1">
    <location>
        <begin position="91"/>
        <end position="117"/>
    </location>
</feature>
<accession>D7LEJ0</accession>
<dbReference type="Gramene" id="Al_scaffold_0004_3337">
    <property type="protein sequence ID" value="Al_scaffold_0004_3337"/>
    <property type="gene ID" value="Al_scaffold_0004_3337"/>
</dbReference>
<organism evidence="4">
    <name type="scientific">Arabidopsis lyrata subsp. lyrata</name>
    <name type="common">Lyre-leaved rock-cress</name>
    <dbReference type="NCBI Taxonomy" id="81972"/>
    <lineage>
        <taxon>Eukaryota</taxon>
        <taxon>Viridiplantae</taxon>
        <taxon>Streptophyta</taxon>
        <taxon>Embryophyta</taxon>
        <taxon>Tracheophyta</taxon>
        <taxon>Spermatophyta</taxon>
        <taxon>Magnoliopsida</taxon>
        <taxon>eudicotyledons</taxon>
        <taxon>Gunneridae</taxon>
        <taxon>Pentapetalae</taxon>
        <taxon>rosids</taxon>
        <taxon>malvids</taxon>
        <taxon>Brassicales</taxon>
        <taxon>Brassicaceae</taxon>
        <taxon>Camelineae</taxon>
        <taxon>Arabidopsis</taxon>
    </lineage>
</organism>
<dbReference type="HOGENOM" id="CLU_2090899_0_0_1"/>
<proteinExistence type="predicted"/>
<sequence length="117" mass="13648">MARRIQRRSRCRDLYQQFVTPVVLGFLLFLVYSTFMIGYRIHKRSSLKDNFGNNFIDKDLNWREREALESVPSLFTKERLKQVLDALSATTSSDNPLSLDSLRKNHSMDNSVQTSSE</sequence>
<keyword evidence="2" id="KW-0472">Membrane</keyword>
<protein>
    <submittedName>
        <fullName evidence="3">Predicted protein</fullName>
    </submittedName>
</protein>
<feature type="non-terminal residue" evidence="3">
    <location>
        <position position="117"/>
    </location>
</feature>
<name>D7LEJ0_ARALL</name>
<feature type="transmembrane region" description="Helical" evidence="2">
    <location>
        <begin position="21"/>
        <end position="41"/>
    </location>
</feature>
<evidence type="ECO:0000313" key="3">
    <source>
        <dbReference type="EMBL" id="EFH58324.1"/>
    </source>
</evidence>
<dbReference type="Proteomes" id="UP000008694">
    <property type="component" value="Unassembled WGS sequence"/>
</dbReference>
<keyword evidence="4" id="KW-1185">Reference proteome</keyword>
<keyword evidence="2" id="KW-1133">Transmembrane helix</keyword>
<keyword evidence="2" id="KW-0812">Transmembrane</keyword>
<evidence type="ECO:0000256" key="2">
    <source>
        <dbReference type="SAM" id="Phobius"/>
    </source>
</evidence>
<dbReference type="AlphaFoldDB" id="D7LEJ0"/>
<evidence type="ECO:0000256" key="1">
    <source>
        <dbReference type="SAM" id="MobiDB-lite"/>
    </source>
</evidence>
<dbReference type="EMBL" id="GL348716">
    <property type="protein sequence ID" value="EFH58324.1"/>
    <property type="molecule type" value="Genomic_DNA"/>
</dbReference>
<gene>
    <name evidence="3" type="ORF">ARALYDRAFT_670618</name>
</gene>
<reference evidence="4" key="1">
    <citation type="journal article" date="2011" name="Nat. Genet.">
        <title>The Arabidopsis lyrata genome sequence and the basis of rapid genome size change.</title>
        <authorList>
            <person name="Hu T.T."/>
            <person name="Pattyn P."/>
            <person name="Bakker E.G."/>
            <person name="Cao J."/>
            <person name="Cheng J.-F."/>
            <person name="Clark R.M."/>
            <person name="Fahlgren N."/>
            <person name="Fawcett J.A."/>
            <person name="Grimwood J."/>
            <person name="Gundlach H."/>
            <person name="Haberer G."/>
            <person name="Hollister J.D."/>
            <person name="Ossowski S."/>
            <person name="Ottilar R.P."/>
            <person name="Salamov A.A."/>
            <person name="Schneeberger K."/>
            <person name="Spannagl M."/>
            <person name="Wang X."/>
            <person name="Yang L."/>
            <person name="Nasrallah M.E."/>
            <person name="Bergelson J."/>
            <person name="Carrington J.C."/>
            <person name="Gaut B.S."/>
            <person name="Schmutz J."/>
            <person name="Mayer K.F.X."/>
            <person name="Van de Peer Y."/>
            <person name="Grigoriev I.V."/>
            <person name="Nordborg M."/>
            <person name="Weigel D."/>
            <person name="Guo Y.-L."/>
        </authorList>
    </citation>
    <scope>NUCLEOTIDE SEQUENCE [LARGE SCALE GENOMIC DNA]</scope>
    <source>
        <strain evidence="4">cv. MN47</strain>
    </source>
</reference>
<feature type="compositionally biased region" description="Polar residues" evidence="1">
    <location>
        <begin position="108"/>
        <end position="117"/>
    </location>
</feature>